<keyword evidence="1" id="KW-0472">Membrane</keyword>
<feature type="transmembrane region" description="Helical" evidence="1">
    <location>
        <begin position="103"/>
        <end position="120"/>
    </location>
</feature>
<keyword evidence="1" id="KW-1133">Transmembrane helix</keyword>
<dbReference type="KEGG" id="ladl:NCTC12735_01822"/>
<reference evidence="3 5" key="2">
    <citation type="submission" date="2018-12" db="EMBL/GenBank/DDBJ databases">
        <authorList>
            <consortium name="Pathogen Informatics"/>
        </authorList>
    </citation>
    <scope>NUCLEOTIDE SEQUENCE [LARGE SCALE GENOMIC DNA]</scope>
    <source>
        <strain evidence="3 5">NCTC12735</strain>
        <plasmid evidence="5">24</plasmid>
    </source>
</reference>
<geneLocation type="plasmid" evidence="3 5">
    <name>24</name>
</geneLocation>
<name>A0A0W0R1L7_9GAMM</name>
<evidence type="ECO:0000313" key="4">
    <source>
        <dbReference type="Proteomes" id="UP000054859"/>
    </source>
</evidence>
<dbReference type="Proteomes" id="UP000281170">
    <property type="component" value="Plasmid 24"/>
</dbReference>
<evidence type="ECO:0000313" key="5">
    <source>
        <dbReference type="Proteomes" id="UP000281170"/>
    </source>
</evidence>
<reference evidence="2 4" key="1">
    <citation type="submission" date="2015-11" db="EMBL/GenBank/DDBJ databases">
        <title>Identification of large and diverse effector repertoires of 38 Legionella species.</title>
        <authorList>
            <person name="Burstein D."/>
            <person name="Amaro F."/>
            <person name="Zusman T."/>
            <person name="Lifshitz Z."/>
            <person name="Cohen O."/>
            <person name="Gilbert J.A."/>
            <person name="Pupko T."/>
            <person name="Shuman H.A."/>
            <person name="Segal G."/>
        </authorList>
    </citation>
    <scope>NUCLEOTIDE SEQUENCE [LARGE SCALE GENOMIC DNA]</scope>
    <source>
        <strain evidence="2 4">1762-AUS-E</strain>
    </source>
</reference>
<dbReference type="PATRIC" id="fig|45056.6.peg.1751"/>
<gene>
    <name evidence="2" type="ORF">Lade_1698</name>
    <name evidence="3" type="ORF">NCTC12735_01822</name>
</gene>
<accession>A0A0W0R1L7</accession>
<keyword evidence="3" id="KW-0614">Plasmid</keyword>
<dbReference type="EMBL" id="LR134433">
    <property type="protein sequence ID" value="VEH86174.1"/>
    <property type="molecule type" value="Genomic_DNA"/>
</dbReference>
<dbReference type="EMBL" id="LNKA01000012">
    <property type="protein sequence ID" value="KTC64962.1"/>
    <property type="molecule type" value="Genomic_DNA"/>
</dbReference>
<evidence type="ECO:0000313" key="2">
    <source>
        <dbReference type="EMBL" id="KTC64962.1"/>
    </source>
</evidence>
<evidence type="ECO:0000313" key="3">
    <source>
        <dbReference type="EMBL" id="VEH86174.1"/>
    </source>
</evidence>
<organism evidence="2 4">
    <name type="scientific">Legionella adelaidensis</name>
    <dbReference type="NCBI Taxonomy" id="45056"/>
    <lineage>
        <taxon>Bacteria</taxon>
        <taxon>Pseudomonadati</taxon>
        <taxon>Pseudomonadota</taxon>
        <taxon>Gammaproteobacteria</taxon>
        <taxon>Legionellales</taxon>
        <taxon>Legionellaceae</taxon>
        <taxon>Legionella</taxon>
    </lineage>
</organism>
<sequence>MHRCDNWVFNKKVLIMRSTFLTLFFLLLTLGLTTSEATAGRFGARSFSSHRSSMFSGFNRAKQSNFFSRSRSMQKPSHGFWRGLLMGGLISSLLFGHGFGSALLSWFMLGTLVLLVISFIRRNQPPSRN</sequence>
<dbReference type="AlphaFoldDB" id="A0A0W0R1L7"/>
<protein>
    <submittedName>
        <fullName evidence="2">Transmembrane protein</fullName>
    </submittedName>
</protein>
<proteinExistence type="predicted"/>
<dbReference type="Proteomes" id="UP000054859">
    <property type="component" value="Unassembled WGS sequence"/>
</dbReference>
<evidence type="ECO:0000256" key="1">
    <source>
        <dbReference type="SAM" id="Phobius"/>
    </source>
</evidence>
<keyword evidence="4" id="KW-1185">Reference proteome</keyword>
<keyword evidence="1 2" id="KW-0812">Transmembrane</keyword>